<gene>
    <name evidence="3" type="ORF">RM553_06670</name>
</gene>
<accession>A0ABU3C839</accession>
<proteinExistence type="inferred from homology"/>
<feature type="domain" description="Glycosyltransferase 2-like" evidence="2">
    <location>
        <begin position="3"/>
        <end position="105"/>
    </location>
</feature>
<organism evidence="3 4">
    <name type="scientific">Autumnicola tepida</name>
    <dbReference type="NCBI Taxonomy" id="3075595"/>
    <lineage>
        <taxon>Bacteria</taxon>
        <taxon>Pseudomonadati</taxon>
        <taxon>Bacteroidota</taxon>
        <taxon>Flavobacteriia</taxon>
        <taxon>Flavobacteriales</taxon>
        <taxon>Flavobacteriaceae</taxon>
        <taxon>Autumnicola</taxon>
    </lineage>
</organism>
<dbReference type="EMBL" id="JAVRHQ010000005">
    <property type="protein sequence ID" value="MDT0642513.1"/>
    <property type="molecule type" value="Genomic_DNA"/>
</dbReference>
<dbReference type="EC" id="2.4.-.-" evidence="3"/>
<keyword evidence="4" id="KW-1185">Reference proteome</keyword>
<dbReference type="PANTHER" id="PTHR43630:SF2">
    <property type="entry name" value="GLYCOSYLTRANSFERASE"/>
    <property type="match status" value="1"/>
</dbReference>
<dbReference type="SUPFAM" id="SSF53448">
    <property type="entry name" value="Nucleotide-diphospho-sugar transferases"/>
    <property type="match status" value="1"/>
</dbReference>
<dbReference type="Pfam" id="PF00535">
    <property type="entry name" value="Glycos_transf_2"/>
    <property type="match status" value="1"/>
</dbReference>
<dbReference type="InterPro" id="IPR001173">
    <property type="entry name" value="Glyco_trans_2-like"/>
</dbReference>
<keyword evidence="3" id="KW-0808">Transferase</keyword>
<keyword evidence="3" id="KW-0328">Glycosyltransferase</keyword>
<evidence type="ECO:0000259" key="2">
    <source>
        <dbReference type="Pfam" id="PF00535"/>
    </source>
</evidence>
<sequence>MISIVVLTKNEEKDLPRCLNSVSWCKDIHVLDSGSTDRTVDIAIQHGAKISINPFKSFGEQRNYALDNLELHNWILFLDADEVVTKKFKAELIKAIRDADEDVAGYYCCWKMMLYGKWLKRCDNFPKWQFRLMRKGKARFTDFGHGQKEDKVHGEIKYIKEPYLHYGFSKGWFYWIERHNKYSTQEAVARSGKRPPFKKIFTKDASVRNPALKSWLSRIPGWPFLRFFQAYFLNLGFTEGTPGFIYCANMAYYEFLIQIKMKELKREKRKFDNSRAVSANMTFENT</sequence>
<evidence type="ECO:0000313" key="3">
    <source>
        <dbReference type="EMBL" id="MDT0642513.1"/>
    </source>
</evidence>
<name>A0ABU3C839_9FLAO</name>
<dbReference type="RefSeq" id="WP_311534179.1">
    <property type="nucleotide sequence ID" value="NZ_JAVRHQ010000005.1"/>
</dbReference>
<evidence type="ECO:0000256" key="1">
    <source>
        <dbReference type="ARBA" id="ARBA00038494"/>
    </source>
</evidence>
<comment type="caution">
    <text evidence="3">The sequence shown here is derived from an EMBL/GenBank/DDBJ whole genome shotgun (WGS) entry which is preliminary data.</text>
</comment>
<dbReference type="Gene3D" id="3.90.550.10">
    <property type="entry name" value="Spore Coat Polysaccharide Biosynthesis Protein SpsA, Chain A"/>
    <property type="match status" value="1"/>
</dbReference>
<dbReference type="Proteomes" id="UP001262889">
    <property type="component" value="Unassembled WGS sequence"/>
</dbReference>
<comment type="similarity">
    <text evidence="1">Belongs to the glycosyltransferase 2 family. WaaE/KdtX subfamily.</text>
</comment>
<reference evidence="3 4" key="1">
    <citation type="submission" date="2023-09" db="EMBL/GenBank/DDBJ databases">
        <authorList>
            <person name="Rey-Velasco X."/>
        </authorList>
    </citation>
    <scope>NUCLEOTIDE SEQUENCE [LARGE SCALE GENOMIC DNA]</scope>
    <source>
        <strain evidence="3 4">F363</strain>
    </source>
</reference>
<dbReference type="GO" id="GO:0016757">
    <property type="term" value="F:glycosyltransferase activity"/>
    <property type="evidence" value="ECO:0007669"/>
    <property type="project" value="UniProtKB-KW"/>
</dbReference>
<dbReference type="CDD" id="cd02511">
    <property type="entry name" value="Beta4Glucosyltransferase"/>
    <property type="match status" value="1"/>
</dbReference>
<dbReference type="PANTHER" id="PTHR43630">
    <property type="entry name" value="POLY-BETA-1,6-N-ACETYL-D-GLUCOSAMINE SYNTHASE"/>
    <property type="match status" value="1"/>
</dbReference>
<evidence type="ECO:0000313" key="4">
    <source>
        <dbReference type="Proteomes" id="UP001262889"/>
    </source>
</evidence>
<dbReference type="InterPro" id="IPR029044">
    <property type="entry name" value="Nucleotide-diphossugar_trans"/>
</dbReference>
<protein>
    <submittedName>
        <fullName evidence="3">Glycosyltransferase family 2 protein</fullName>
        <ecNumber evidence="3">2.4.-.-</ecNumber>
    </submittedName>
</protein>